<evidence type="ECO:0000256" key="2">
    <source>
        <dbReference type="ARBA" id="ARBA00009773"/>
    </source>
</evidence>
<evidence type="ECO:0000256" key="5">
    <source>
        <dbReference type="ARBA" id="ARBA00022692"/>
    </source>
</evidence>
<dbReference type="GO" id="GO:0005886">
    <property type="term" value="C:plasma membrane"/>
    <property type="evidence" value="ECO:0007669"/>
    <property type="project" value="UniProtKB-SubCell"/>
</dbReference>
<reference evidence="10" key="1">
    <citation type="submission" date="2016-08" db="EMBL/GenBank/DDBJ databases">
        <authorList>
            <person name="Varghese N."/>
            <person name="Submissions Spin"/>
        </authorList>
    </citation>
    <scope>NUCLEOTIDE SEQUENCE [LARGE SCALE GENOMIC DNA]</scope>
    <source>
        <strain evidence="10">SGD-1123</strain>
    </source>
</reference>
<protein>
    <submittedName>
        <fullName evidence="9">Predicted PurR-regulated permease PerM</fullName>
    </submittedName>
</protein>
<evidence type="ECO:0000256" key="3">
    <source>
        <dbReference type="ARBA" id="ARBA00022448"/>
    </source>
</evidence>
<sequence length="367" mass="40564">MAKSKLYRWSIQILIILTIIYVATKVQFLFQPIGVLFSTIFFPIIIAGFLYFLLNPLVNLLEKLKLPRSVAILVLYALIIGAISLIIGNIAPIISKQVTGLINDMPDYVRQTRDYIIHLSESEQFKWMMNQDYVPLEDIEKRLGEYANTLPDNITTAITGFFGILTSIAITIVTVPFLLFFMFKDGHKLPNAIAKFMPDAYREEGLKTLHDTNDTLAAYIQGQLLVGLFVGTLTFIGYLIIGLPYALVMALIGAVTNIIPYLGPFLGAAPAVIIALFDSPTKAILVVVVILIAQQIEGNVLSPLILGKSLDTHPATIIILLLVAGNLAGILGMILAIPTYAVAKTIVVNVVKFIRMRRYNLSELKKE</sequence>
<dbReference type="AlphaFoldDB" id="A0A0V8HPH5"/>
<evidence type="ECO:0000256" key="4">
    <source>
        <dbReference type="ARBA" id="ARBA00022475"/>
    </source>
</evidence>
<dbReference type="GO" id="GO:0055085">
    <property type="term" value="P:transmembrane transport"/>
    <property type="evidence" value="ECO:0007669"/>
    <property type="project" value="TreeGrafter"/>
</dbReference>
<dbReference type="InterPro" id="IPR002549">
    <property type="entry name" value="AI-2E-like"/>
</dbReference>
<evidence type="ECO:0000256" key="8">
    <source>
        <dbReference type="SAM" id="Phobius"/>
    </source>
</evidence>
<dbReference type="RefSeq" id="WP_058297167.1">
    <property type="nucleotide sequence ID" value="NZ_FMAU01000001.1"/>
</dbReference>
<feature type="transmembrane region" description="Helical" evidence="8">
    <location>
        <begin position="158"/>
        <end position="183"/>
    </location>
</feature>
<feature type="transmembrane region" description="Helical" evidence="8">
    <location>
        <begin position="70"/>
        <end position="94"/>
    </location>
</feature>
<feature type="transmembrane region" description="Helical" evidence="8">
    <location>
        <begin position="258"/>
        <end position="277"/>
    </location>
</feature>
<organism evidence="9 10">
    <name type="scientific">[Bacillus] enclensis</name>
    <dbReference type="NCBI Taxonomy" id="1402860"/>
    <lineage>
        <taxon>Bacteria</taxon>
        <taxon>Bacillati</taxon>
        <taxon>Bacillota</taxon>
        <taxon>Bacilli</taxon>
        <taxon>Bacillales</taxon>
        <taxon>Bacillaceae</taxon>
        <taxon>Rossellomorea</taxon>
    </lineage>
</organism>
<dbReference type="Pfam" id="PF01594">
    <property type="entry name" value="AI-2E_transport"/>
    <property type="match status" value="1"/>
</dbReference>
<accession>A0A0V8HPH5</accession>
<keyword evidence="4" id="KW-1003">Cell membrane</keyword>
<gene>
    <name evidence="9" type="ORF">GA0061094_0247</name>
</gene>
<feature type="transmembrane region" description="Helical" evidence="8">
    <location>
        <begin position="12"/>
        <end position="30"/>
    </location>
</feature>
<proteinExistence type="inferred from homology"/>
<comment type="subcellular location">
    <subcellularLocation>
        <location evidence="1">Cell membrane</location>
        <topology evidence="1">Multi-pass membrane protein</topology>
    </subcellularLocation>
</comment>
<name>A0A0V8HPH5_9BACI</name>
<dbReference type="Proteomes" id="UP000181997">
    <property type="component" value="Unassembled WGS sequence"/>
</dbReference>
<feature type="transmembrane region" description="Helical" evidence="8">
    <location>
        <begin position="224"/>
        <end position="252"/>
    </location>
</feature>
<keyword evidence="6 8" id="KW-1133">Transmembrane helix</keyword>
<evidence type="ECO:0000313" key="9">
    <source>
        <dbReference type="EMBL" id="SCB74883.1"/>
    </source>
</evidence>
<evidence type="ECO:0000313" key="10">
    <source>
        <dbReference type="Proteomes" id="UP000181997"/>
    </source>
</evidence>
<comment type="similarity">
    <text evidence="2">Belongs to the autoinducer-2 exporter (AI-2E) (TC 2.A.86) family.</text>
</comment>
<dbReference type="EMBL" id="FMAU01000001">
    <property type="protein sequence ID" value="SCB74883.1"/>
    <property type="molecule type" value="Genomic_DNA"/>
</dbReference>
<evidence type="ECO:0000256" key="6">
    <source>
        <dbReference type="ARBA" id="ARBA00022989"/>
    </source>
</evidence>
<evidence type="ECO:0000256" key="7">
    <source>
        <dbReference type="ARBA" id="ARBA00023136"/>
    </source>
</evidence>
<dbReference type="OrthoDB" id="9793390at2"/>
<keyword evidence="7 8" id="KW-0472">Membrane</keyword>
<dbReference type="PANTHER" id="PTHR21716:SF53">
    <property type="entry name" value="PERMEASE PERM-RELATED"/>
    <property type="match status" value="1"/>
</dbReference>
<keyword evidence="5 8" id="KW-0812">Transmembrane</keyword>
<evidence type="ECO:0000256" key="1">
    <source>
        <dbReference type="ARBA" id="ARBA00004651"/>
    </source>
</evidence>
<feature type="transmembrane region" description="Helical" evidence="8">
    <location>
        <begin position="284"/>
        <end position="306"/>
    </location>
</feature>
<keyword evidence="10" id="KW-1185">Reference proteome</keyword>
<keyword evidence="3" id="KW-0813">Transport</keyword>
<dbReference type="PANTHER" id="PTHR21716">
    <property type="entry name" value="TRANSMEMBRANE PROTEIN"/>
    <property type="match status" value="1"/>
</dbReference>
<feature type="transmembrane region" description="Helical" evidence="8">
    <location>
        <begin position="36"/>
        <end position="58"/>
    </location>
</feature>
<feature type="transmembrane region" description="Helical" evidence="8">
    <location>
        <begin position="318"/>
        <end position="351"/>
    </location>
</feature>